<dbReference type="RefSeq" id="WP_311612141.1">
    <property type="nucleotide sequence ID" value="NZ_JAVRFI010000010.1"/>
</dbReference>
<organism evidence="2 3">
    <name type="scientific">Streptomyces hesseae</name>
    <dbReference type="NCBI Taxonomy" id="3075519"/>
    <lineage>
        <taxon>Bacteria</taxon>
        <taxon>Bacillati</taxon>
        <taxon>Actinomycetota</taxon>
        <taxon>Actinomycetes</taxon>
        <taxon>Kitasatosporales</taxon>
        <taxon>Streptomycetaceae</taxon>
        <taxon>Streptomyces</taxon>
    </lineage>
</organism>
<dbReference type="Pfam" id="PF04149">
    <property type="entry name" value="DUF397"/>
    <property type="match status" value="1"/>
</dbReference>
<evidence type="ECO:0000313" key="2">
    <source>
        <dbReference type="EMBL" id="MDT0450988.1"/>
    </source>
</evidence>
<sequence>MSEPQDQVLPDFARSSYSSGGQNCVEVAALGAIALHDSKRPDGPIIRIGADEFGAFTRAVKDGQL</sequence>
<keyword evidence="3" id="KW-1185">Reference proteome</keyword>
<gene>
    <name evidence="2" type="ORF">RM609_18160</name>
</gene>
<reference evidence="2" key="1">
    <citation type="submission" date="2024-05" db="EMBL/GenBank/DDBJ databases">
        <title>30 novel species of actinomycetes from the DSMZ collection.</title>
        <authorList>
            <person name="Nouioui I."/>
        </authorList>
    </citation>
    <scope>NUCLEOTIDE SEQUENCE</scope>
    <source>
        <strain evidence="2">DSM 40473</strain>
    </source>
</reference>
<protein>
    <submittedName>
        <fullName evidence="2">DUF397 domain-containing protein</fullName>
    </submittedName>
</protein>
<comment type="caution">
    <text evidence="2">The sequence shown here is derived from an EMBL/GenBank/DDBJ whole genome shotgun (WGS) entry which is preliminary data.</text>
</comment>
<dbReference type="Proteomes" id="UP001180531">
    <property type="component" value="Unassembled WGS sequence"/>
</dbReference>
<name>A0ABU2SPR5_9ACTN</name>
<feature type="domain" description="DUF397" evidence="1">
    <location>
        <begin position="13"/>
        <end position="61"/>
    </location>
</feature>
<dbReference type="EMBL" id="JAVRFI010000010">
    <property type="protein sequence ID" value="MDT0450988.1"/>
    <property type="molecule type" value="Genomic_DNA"/>
</dbReference>
<accession>A0ABU2SPR5</accession>
<evidence type="ECO:0000259" key="1">
    <source>
        <dbReference type="Pfam" id="PF04149"/>
    </source>
</evidence>
<proteinExistence type="predicted"/>
<dbReference type="InterPro" id="IPR007278">
    <property type="entry name" value="DUF397"/>
</dbReference>
<evidence type="ECO:0000313" key="3">
    <source>
        <dbReference type="Proteomes" id="UP001180531"/>
    </source>
</evidence>